<keyword evidence="3 4" id="KW-0269">Exonuclease</keyword>
<dbReference type="InterPro" id="IPR020873">
    <property type="entry name" value="3'-5'_exoribonuclease_YhaM"/>
</dbReference>
<dbReference type="InterPro" id="IPR003607">
    <property type="entry name" value="HD/PDEase_dom"/>
</dbReference>
<dbReference type="PANTHER" id="PTHR37294">
    <property type="entry name" value="3'-5' EXORIBONUCLEASE YHAM"/>
    <property type="match status" value="1"/>
</dbReference>
<dbReference type="HAMAP" id="MF_01427">
    <property type="entry name" value="3_5_Exoribonuc_YhaM"/>
    <property type="match status" value="1"/>
</dbReference>
<dbReference type="GO" id="GO:0003676">
    <property type="term" value="F:nucleic acid binding"/>
    <property type="evidence" value="ECO:0007669"/>
    <property type="project" value="InterPro"/>
</dbReference>
<dbReference type="KEGG" id="bwh:A9C19_15685"/>
<dbReference type="Gene3D" id="1.10.3210.10">
    <property type="entry name" value="Hypothetical protein af1432"/>
    <property type="match status" value="1"/>
</dbReference>
<evidence type="ECO:0000256" key="4">
    <source>
        <dbReference type="HAMAP-Rule" id="MF_01427"/>
    </source>
</evidence>
<proteinExistence type="inferred from homology"/>
<dbReference type="AlphaFoldDB" id="A0A1L3MUQ2"/>
<dbReference type="GO" id="GO:0000175">
    <property type="term" value="F:3'-5'-RNA exonuclease activity"/>
    <property type="evidence" value="ECO:0007669"/>
    <property type="project" value="UniProtKB-UniRule"/>
</dbReference>
<dbReference type="STRING" id="1547283.A9C19_15685"/>
<sequence length="314" mass="35482">MAKGILHYDTGEQVDVHLLIKSSTKGIASNGKAFLTLILQDTSGEIEAKLWDASQEDEVTYSPQSIVRVLGDIHHYRGRNQLKIRKIRPKNDDDKIEISDLLETAPLSKDVMNEKITQYIFEMKNSNIQRLTRHLLKKHGEAFIEYPAATKNHHEFVSGLAYHVVSMLDLAKSISTLYPSLDTDLLYAGVILHDLGKVVELSGPISTTYTVEGNLLGHISIMVNEIAKAAEHLQIEGEEVVILQHLVLSHHGKAEWGSPKPPMIKEAEILHYIDNLDAKMNMLDRALERVKPGEYTERVFALDNRSFYKPTFHK</sequence>
<keyword evidence="7" id="KW-1185">Reference proteome</keyword>
<dbReference type="InterPro" id="IPR050798">
    <property type="entry name" value="YhaM_exoribonuc/phosphodiest"/>
</dbReference>
<keyword evidence="2 4" id="KW-0378">Hydrolase</keyword>
<dbReference type="PROSITE" id="PS51831">
    <property type="entry name" value="HD"/>
    <property type="match status" value="1"/>
</dbReference>
<dbReference type="SUPFAM" id="SSF109604">
    <property type="entry name" value="HD-domain/PDEase-like"/>
    <property type="match status" value="1"/>
</dbReference>
<evidence type="ECO:0000256" key="1">
    <source>
        <dbReference type="ARBA" id="ARBA00022722"/>
    </source>
</evidence>
<evidence type="ECO:0000313" key="7">
    <source>
        <dbReference type="Proteomes" id="UP000181936"/>
    </source>
</evidence>
<dbReference type="CDD" id="cd00077">
    <property type="entry name" value="HDc"/>
    <property type="match status" value="1"/>
</dbReference>
<feature type="domain" description="HD" evidence="5">
    <location>
        <begin position="163"/>
        <end position="279"/>
    </location>
</feature>
<accession>A0A1L3MUQ2</accession>
<keyword evidence="1 4" id="KW-0540">Nuclease</keyword>
<dbReference type="Proteomes" id="UP000181936">
    <property type="component" value="Chromosome"/>
</dbReference>
<dbReference type="Pfam" id="PF01966">
    <property type="entry name" value="HD"/>
    <property type="match status" value="1"/>
</dbReference>
<dbReference type="SUPFAM" id="SSF50249">
    <property type="entry name" value="Nucleic acid-binding proteins"/>
    <property type="match status" value="1"/>
</dbReference>
<comment type="similarity">
    <text evidence="4">Belongs to the YhaM family.</text>
</comment>
<dbReference type="RefSeq" id="WP_072580869.1">
    <property type="nucleotide sequence ID" value="NZ_CP016020.1"/>
</dbReference>
<evidence type="ECO:0000313" key="6">
    <source>
        <dbReference type="EMBL" id="APH06066.1"/>
    </source>
</evidence>
<evidence type="ECO:0000256" key="3">
    <source>
        <dbReference type="ARBA" id="ARBA00022839"/>
    </source>
</evidence>
<evidence type="ECO:0000256" key="2">
    <source>
        <dbReference type="ARBA" id="ARBA00022801"/>
    </source>
</evidence>
<protein>
    <recommendedName>
        <fullName evidence="4">3'-5' exoribonuclease YhaM</fullName>
        <ecNumber evidence="4">3.1.-.-</ecNumber>
    </recommendedName>
</protein>
<dbReference type="PANTHER" id="PTHR37294:SF1">
    <property type="entry name" value="3'-5' EXORIBONUCLEASE YHAM"/>
    <property type="match status" value="1"/>
</dbReference>
<dbReference type="InterPro" id="IPR006674">
    <property type="entry name" value="HD_domain"/>
</dbReference>
<comment type="function">
    <text evidence="4">Shows a 3'-5' exoribonuclease activity.</text>
</comment>
<evidence type="ECO:0000259" key="5">
    <source>
        <dbReference type="PROSITE" id="PS51831"/>
    </source>
</evidence>
<dbReference type="FunFam" id="1.10.3210.10:FF:000008">
    <property type="entry name" value="3'-5' exoribonuclease YhaM"/>
    <property type="match status" value="1"/>
</dbReference>
<dbReference type="InterPro" id="IPR004365">
    <property type="entry name" value="NA-bd_OB_tRNA"/>
</dbReference>
<gene>
    <name evidence="4" type="primary">yhaM</name>
    <name evidence="6" type="ORF">A9C19_15685</name>
</gene>
<dbReference type="OrthoDB" id="9778453at2"/>
<dbReference type="EC" id="3.1.-.-" evidence="4"/>
<dbReference type="SMART" id="SM00471">
    <property type="entry name" value="HDc"/>
    <property type="match status" value="1"/>
</dbReference>
<organism evidence="6 7">
    <name type="scientific">Bacillus weihaiensis</name>
    <dbReference type="NCBI Taxonomy" id="1547283"/>
    <lineage>
        <taxon>Bacteria</taxon>
        <taxon>Bacillati</taxon>
        <taxon>Bacillota</taxon>
        <taxon>Bacilli</taxon>
        <taxon>Bacillales</taxon>
        <taxon>Bacillaceae</taxon>
        <taxon>Bacillus</taxon>
    </lineage>
</organism>
<dbReference type="GO" id="GO:0031125">
    <property type="term" value="P:rRNA 3'-end processing"/>
    <property type="evidence" value="ECO:0007669"/>
    <property type="project" value="TreeGrafter"/>
</dbReference>
<dbReference type="NCBIfam" id="NF010007">
    <property type="entry name" value="PRK13480.1"/>
    <property type="match status" value="1"/>
</dbReference>
<dbReference type="Pfam" id="PF01336">
    <property type="entry name" value="tRNA_anti-codon"/>
    <property type="match status" value="1"/>
</dbReference>
<dbReference type="Gene3D" id="2.40.50.140">
    <property type="entry name" value="Nucleic acid-binding proteins"/>
    <property type="match status" value="1"/>
</dbReference>
<dbReference type="CDD" id="cd04492">
    <property type="entry name" value="YhaM_OBF_like"/>
    <property type="match status" value="1"/>
</dbReference>
<dbReference type="InterPro" id="IPR012340">
    <property type="entry name" value="NA-bd_OB-fold"/>
</dbReference>
<dbReference type="EMBL" id="CP016020">
    <property type="protein sequence ID" value="APH06066.1"/>
    <property type="molecule type" value="Genomic_DNA"/>
</dbReference>
<name>A0A1L3MUQ2_9BACI</name>
<reference evidence="6 7" key="1">
    <citation type="journal article" date="2016" name="Sci. Rep.">
        <title>Complete genome sequence and transcriptomic analysis of a novel marine strain Bacillus weihaiensis reveals the mechanism of brown algae degradation.</title>
        <authorList>
            <person name="Zhu Y."/>
            <person name="Chen P."/>
            <person name="Bao Y."/>
            <person name="Men Y."/>
            <person name="Zeng Y."/>
            <person name="Yang J."/>
            <person name="Sun J."/>
            <person name="Sun Y."/>
        </authorList>
    </citation>
    <scope>NUCLEOTIDE SEQUENCE [LARGE SCALE GENOMIC DNA]</scope>
    <source>
        <strain evidence="6 7">Alg07</strain>
    </source>
</reference>